<protein>
    <submittedName>
        <fullName evidence="1">Uncharacterized protein</fullName>
    </submittedName>
</protein>
<organism evidence="1">
    <name type="scientific">Candidatus Methanophagaceae archaeon ANME-1 ERB6</name>
    <dbReference type="NCBI Taxonomy" id="2759912"/>
    <lineage>
        <taxon>Archaea</taxon>
        <taxon>Methanobacteriati</taxon>
        <taxon>Methanobacteriota</taxon>
        <taxon>Stenosarchaea group</taxon>
        <taxon>Methanomicrobia</taxon>
        <taxon>Candidatus Methanophagales</taxon>
        <taxon>Candidatus Methanophagaceae</taxon>
    </lineage>
</organism>
<proteinExistence type="predicted"/>
<name>A0A7G9YTT4_9EURY</name>
<dbReference type="EMBL" id="MT631469">
    <property type="protein sequence ID" value="QNO51418.1"/>
    <property type="molecule type" value="Genomic_DNA"/>
</dbReference>
<reference evidence="1" key="1">
    <citation type="submission" date="2020-06" db="EMBL/GenBank/DDBJ databases">
        <title>Unique genomic features of the anaerobic methanotrophic archaea.</title>
        <authorList>
            <person name="Chadwick G.L."/>
            <person name="Skennerton C.T."/>
            <person name="Laso-Perez R."/>
            <person name="Leu A.O."/>
            <person name="Speth D.R."/>
            <person name="Yu H."/>
            <person name="Morgan-Lang C."/>
            <person name="Hatzenpichler R."/>
            <person name="Goudeau D."/>
            <person name="Malmstrom R."/>
            <person name="Brazelton W.J."/>
            <person name="Woyke T."/>
            <person name="Hallam S.J."/>
            <person name="Tyson G.W."/>
            <person name="Wegener G."/>
            <person name="Boetius A."/>
            <person name="Orphan V."/>
        </authorList>
    </citation>
    <scope>NUCLEOTIDE SEQUENCE</scope>
</reference>
<sequence>MGGIETQRKPMSFKRQESADGKLSYTLRTELPSGEDIELYLESKGKPISGHRAMVPCDNHSDDKGMIAGGSKGKGEFCDPKNSWVRIDGVTYDFVRFLPLPLLPYFIVIGDMNVVFGGVMSYGREAKLLDNSFSITNPANSSEIKYLIGRNKDEVAYVNTGPLNESKINARLVGEAEEIYEIKNKMAGQDTLSIKFNPRLLDLRYHFKEPYVGKFFLSAGKDFPGIVIGNVQAKHLGKFIVFDFLPEKPKQAKKRTMQMTISFTDKDKYQIKSQIFSG</sequence>
<evidence type="ECO:0000313" key="1">
    <source>
        <dbReference type="EMBL" id="QNO51418.1"/>
    </source>
</evidence>
<gene>
    <name evidence="1" type="ORF">PFCPEAIJ_00020</name>
</gene>
<accession>A0A7G9YTT4</accession>
<dbReference type="AlphaFoldDB" id="A0A7G9YTT4"/>